<dbReference type="AlphaFoldDB" id="A0A1U9KN62"/>
<protein>
    <submittedName>
        <fullName evidence="1">Uncharacterized protein</fullName>
    </submittedName>
</protein>
<evidence type="ECO:0000313" key="2">
    <source>
        <dbReference type="Proteomes" id="UP000188604"/>
    </source>
</evidence>
<evidence type="ECO:0000313" key="1">
    <source>
        <dbReference type="EMBL" id="AQS87229.1"/>
    </source>
</evidence>
<name>A0A1U9KN62_9PROT</name>
<reference evidence="1 2" key="1">
    <citation type="submission" date="2016-03" db="EMBL/GenBank/DDBJ databases">
        <title>Acetic acid bacteria sequencing.</title>
        <authorList>
            <person name="Brandt J."/>
            <person name="Jakob F."/>
            <person name="Vogel R.F."/>
        </authorList>
    </citation>
    <scope>NUCLEOTIDE SEQUENCE [LARGE SCALE GENOMIC DNA]</scope>
    <source>
        <strain evidence="1 2">NBRC 101099</strain>
    </source>
</reference>
<dbReference type="EMBL" id="CP014691">
    <property type="protein sequence ID" value="AQS87229.1"/>
    <property type="molecule type" value="Genomic_DNA"/>
</dbReference>
<organism evidence="1 2">
    <name type="scientific">Neoasaia chiangmaiensis</name>
    <dbReference type="NCBI Taxonomy" id="320497"/>
    <lineage>
        <taxon>Bacteria</taxon>
        <taxon>Pseudomonadati</taxon>
        <taxon>Pseudomonadota</taxon>
        <taxon>Alphaproteobacteria</taxon>
        <taxon>Acetobacterales</taxon>
        <taxon>Acetobacteraceae</taxon>
        <taxon>Neoasaia</taxon>
    </lineage>
</organism>
<dbReference type="Proteomes" id="UP000188604">
    <property type="component" value="Chromosome"/>
</dbReference>
<dbReference type="KEGG" id="nch:A0U93_03915"/>
<gene>
    <name evidence="1" type="ORF">A0U93_03915</name>
</gene>
<proteinExistence type="predicted"/>
<sequence length="502" mass="54360">MAATTSAQRKSWQDYRQVAVWAAVAALYTALGCHIATLYPKTSDQVAYFNAGIAMAHGHLRLGGWLLTPPDFWTSDIPLSASLSLIWRILGRNQASPLLLALQPALMWTALLASVGFIFRRHGGGLRGGVLIAALLAVPLFAMVPGYFVTLSAIHVGTVIYALWALHFAATSRRLPCFVMLLLGTLGDPLCIIVGALPVILWGIQRHRSMAMVGCGSIALAEALLAINAATGGFTTEKLPLRFAPFDSLTRNIVVTIHDVLTAFGADLSSLPVSSALPELARLGCMLFVAVATLDVIRRRENAPLPVLLVLAAELDALALMVSDRIELESGSIATVRYLFPLWIDLTLLAAWHVERYVVAPYFAAVALLLSIWSDHATLPARSTGIVSQDDQALIATLMHSAPPNGIGSWWASDALNMSSLGRLHIVPAIAGRTGLMPFVHISPPLQFPGKPFFVLVPHPDETYRKDDAIQQFGAPARQFAIGRYDVLIYEERRSVRDTESP</sequence>
<dbReference type="OrthoDB" id="7282477at2"/>
<dbReference type="RefSeq" id="WP_077806202.1">
    <property type="nucleotide sequence ID" value="NZ_BJXS01000008.1"/>
</dbReference>
<keyword evidence="2" id="KW-1185">Reference proteome</keyword>
<accession>A0A1U9KN62</accession>